<reference evidence="1" key="2">
    <citation type="journal article" date="2014" name="ISME J.">
        <title>Microbial stratification in low pH oxic and suboxic macroscopic growths along an acid mine drainage.</title>
        <authorList>
            <person name="Mendez-Garcia C."/>
            <person name="Mesa V."/>
            <person name="Sprenger R.R."/>
            <person name="Richter M."/>
            <person name="Diez M.S."/>
            <person name="Solano J."/>
            <person name="Bargiela R."/>
            <person name="Golyshina O.V."/>
            <person name="Manteca A."/>
            <person name="Ramos J.L."/>
            <person name="Gallego J.R."/>
            <person name="Llorente I."/>
            <person name="Martins Dos Santos V.A."/>
            <person name="Jensen O.N."/>
            <person name="Pelaez A.I."/>
            <person name="Sanchez J."/>
            <person name="Ferrer M."/>
        </authorList>
    </citation>
    <scope>NUCLEOTIDE SEQUENCE</scope>
</reference>
<evidence type="ECO:0000313" key="1">
    <source>
        <dbReference type="EMBL" id="EQD32844.1"/>
    </source>
</evidence>
<gene>
    <name evidence="1" type="ORF">B1A_19217</name>
</gene>
<dbReference type="AlphaFoldDB" id="T0ZW02"/>
<dbReference type="EMBL" id="AUZX01014178">
    <property type="protein sequence ID" value="EQD32844.1"/>
    <property type="molecule type" value="Genomic_DNA"/>
</dbReference>
<protein>
    <submittedName>
        <fullName evidence="1">Transcriptional regulatory protein</fullName>
    </submittedName>
</protein>
<dbReference type="InterPro" id="IPR036388">
    <property type="entry name" value="WH-like_DNA-bd_sf"/>
</dbReference>
<name>T0ZW02_9ZZZZ</name>
<comment type="caution">
    <text evidence="1">The sequence shown here is derived from an EMBL/GenBank/DDBJ whole genome shotgun (WGS) entry which is preliminary data.</text>
</comment>
<feature type="non-terminal residue" evidence="1">
    <location>
        <position position="96"/>
    </location>
</feature>
<proteinExistence type="predicted"/>
<reference evidence="1" key="1">
    <citation type="submission" date="2013-08" db="EMBL/GenBank/DDBJ databases">
        <authorList>
            <person name="Mendez C."/>
            <person name="Richter M."/>
            <person name="Ferrer M."/>
            <person name="Sanchez J."/>
        </authorList>
    </citation>
    <scope>NUCLEOTIDE SEQUENCE</scope>
</reference>
<dbReference type="InterPro" id="IPR036390">
    <property type="entry name" value="WH_DNA-bd_sf"/>
</dbReference>
<organism evidence="1">
    <name type="scientific">mine drainage metagenome</name>
    <dbReference type="NCBI Taxonomy" id="410659"/>
    <lineage>
        <taxon>unclassified sequences</taxon>
        <taxon>metagenomes</taxon>
        <taxon>ecological metagenomes</taxon>
    </lineage>
</organism>
<dbReference type="SUPFAM" id="SSF46785">
    <property type="entry name" value="Winged helix' DNA-binding domain"/>
    <property type="match status" value="1"/>
</dbReference>
<sequence>MDVDSNEKQILKLLWRHKALSRWEIHELTNNTPNQVGTDAAELIKQGLLRERIPNIAGPGRPRVPLEIDPSRRYVLGLAIRPGHVELARLNLRGDM</sequence>
<dbReference type="Gene3D" id="1.10.10.10">
    <property type="entry name" value="Winged helix-like DNA-binding domain superfamily/Winged helix DNA-binding domain"/>
    <property type="match status" value="1"/>
</dbReference>
<accession>T0ZW02</accession>